<protein>
    <submittedName>
        <fullName evidence="9">Uncharacterized protein</fullName>
    </submittedName>
</protein>
<evidence type="ECO:0000256" key="5">
    <source>
        <dbReference type="ARBA" id="ARBA00022989"/>
    </source>
</evidence>
<dbReference type="InterPro" id="IPR006639">
    <property type="entry name" value="Preselin/SPP"/>
</dbReference>
<evidence type="ECO:0000256" key="3">
    <source>
        <dbReference type="ARBA" id="ARBA00022692"/>
    </source>
</evidence>
<dbReference type="GeneID" id="17318092"/>
<dbReference type="PANTHER" id="PTHR12174:SF73">
    <property type="entry name" value="SIGNAL PEPTIDE PEPTIDASE DOMAIN CONTAINING PROTEIN"/>
    <property type="match status" value="1"/>
</dbReference>
<keyword evidence="5 8" id="KW-1133">Transmembrane helix</keyword>
<keyword evidence="4" id="KW-0378">Hydrolase</keyword>
<dbReference type="KEGG" id="ccp:CHC_T00000655001"/>
<comment type="subcellular location">
    <subcellularLocation>
        <location evidence="1">Endomembrane system</location>
        <topology evidence="1">Multi-pass membrane protein</topology>
    </subcellularLocation>
</comment>
<gene>
    <name evidence="9" type="ORF">CHC_T00000655001</name>
</gene>
<reference evidence="10" key="1">
    <citation type="journal article" date="2013" name="Proc. Natl. Acad. Sci. U.S.A.">
        <title>Genome structure and metabolic features in the red seaweed Chondrus crispus shed light on evolution of the Archaeplastida.</title>
        <authorList>
            <person name="Collen J."/>
            <person name="Porcel B."/>
            <person name="Carre W."/>
            <person name="Ball S.G."/>
            <person name="Chaparro C."/>
            <person name="Tonon T."/>
            <person name="Barbeyron T."/>
            <person name="Michel G."/>
            <person name="Noel B."/>
            <person name="Valentin K."/>
            <person name="Elias M."/>
            <person name="Artiguenave F."/>
            <person name="Arun A."/>
            <person name="Aury J.M."/>
            <person name="Barbosa-Neto J.F."/>
            <person name="Bothwell J.H."/>
            <person name="Bouget F.Y."/>
            <person name="Brillet L."/>
            <person name="Cabello-Hurtado F."/>
            <person name="Capella-Gutierrez S."/>
            <person name="Charrier B."/>
            <person name="Cladiere L."/>
            <person name="Cock J.M."/>
            <person name="Coelho S.M."/>
            <person name="Colleoni C."/>
            <person name="Czjzek M."/>
            <person name="Da Silva C."/>
            <person name="Delage L."/>
            <person name="Denoeud F."/>
            <person name="Deschamps P."/>
            <person name="Dittami S.M."/>
            <person name="Gabaldon T."/>
            <person name="Gachon C.M."/>
            <person name="Groisillier A."/>
            <person name="Herve C."/>
            <person name="Jabbari K."/>
            <person name="Katinka M."/>
            <person name="Kloareg B."/>
            <person name="Kowalczyk N."/>
            <person name="Labadie K."/>
            <person name="Leblanc C."/>
            <person name="Lopez P.J."/>
            <person name="McLachlan D.H."/>
            <person name="Meslet-Cladiere L."/>
            <person name="Moustafa A."/>
            <person name="Nehr Z."/>
            <person name="Nyvall Collen P."/>
            <person name="Panaud O."/>
            <person name="Partensky F."/>
            <person name="Poulain J."/>
            <person name="Rensing S.A."/>
            <person name="Rousvoal S."/>
            <person name="Samson G."/>
            <person name="Symeonidi A."/>
            <person name="Weissenbach J."/>
            <person name="Zambounis A."/>
            <person name="Wincker P."/>
            <person name="Boyen C."/>
        </authorList>
    </citation>
    <scope>NUCLEOTIDE SEQUENCE [LARGE SCALE GENOMIC DNA]</scope>
    <source>
        <strain evidence="10">cv. Stackhouse</strain>
    </source>
</reference>
<dbReference type="GO" id="GO:0098554">
    <property type="term" value="C:cytoplasmic side of endoplasmic reticulum membrane"/>
    <property type="evidence" value="ECO:0007669"/>
    <property type="project" value="TreeGrafter"/>
</dbReference>
<evidence type="ECO:0000256" key="4">
    <source>
        <dbReference type="ARBA" id="ARBA00022801"/>
    </source>
</evidence>
<dbReference type="SMART" id="SM00730">
    <property type="entry name" value="PSN"/>
    <property type="match status" value="1"/>
</dbReference>
<name>R7QNK8_CHOCR</name>
<sequence>MYAARPRPVAWLASHPLTSTSILPSPAPTSFTSARLPHRLRHVARRPRHPTIRRRDTPHATGLSPSSGPDRPPGAPPPSPANDPRGINGTLPFYVALVAAQALPFIFPHSGVAGDLTYFTTTAVAALIIGCRRAPLEPFQSQPISKTQAIAAPFAASTFLFGSYLLLKYTTVNIGAIFNGLTTFAGTLCLKEALDPVFHSALSLAGLQDLVLWQQNSPLPTAEGDNIEPARLSLGPALASVAAIATTVAYLSHVEPTFVFSNMIALGICARVVSLVRPDSFVVAAGLLCGLFFYDIFWVFGSEVMVSVATQIDSPGKLLFPRDVADVASSTVKYPYAILGLGDVCIPGIFVSLAQAMDSALVQVKKGASEGDSPYFVAAVAAYGAGLLSCFVANLTTHVAQPALLYLVPALILSSLGMGSARGELNEVIGFKVKTGAEETQE</sequence>
<dbReference type="OMA" id="PKWLLQD"/>
<evidence type="ECO:0000256" key="8">
    <source>
        <dbReference type="SAM" id="Phobius"/>
    </source>
</evidence>
<dbReference type="GO" id="GO:0033619">
    <property type="term" value="P:membrane protein proteolysis"/>
    <property type="evidence" value="ECO:0007669"/>
    <property type="project" value="TreeGrafter"/>
</dbReference>
<feature type="transmembrane region" description="Helical" evidence="8">
    <location>
        <begin position="281"/>
        <end position="300"/>
    </location>
</feature>
<dbReference type="Gramene" id="CDF40082">
    <property type="protein sequence ID" value="CDF40082"/>
    <property type="gene ID" value="CHC_T00000655001"/>
</dbReference>
<dbReference type="EMBL" id="HG002125">
    <property type="protein sequence ID" value="CDF40082.1"/>
    <property type="molecule type" value="Genomic_DNA"/>
</dbReference>
<dbReference type="OrthoDB" id="29661at2759"/>
<evidence type="ECO:0000256" key="1">
    <source>
        <dbReference type="ARBA" id="ARBA00004127"/>
    </source>
</evidence>
<feature type="transmembrane region" description="Helical" evidence="8">
    <location>
        <begin position="334"/>
        <end position="354"/>
    </location>
</feature>
<dbReference type="GO" id="GO:0042500">
    <property type="term" value="F:aspartic endopeptidase activity, intramembrane cleaving"/>
    <property type="evidence" value="ECO:0007669"/>
    <property type="project" value="InterPro"/>
</dbReference>
<dbReference type="InterPro" id="IPR007369">
    <property type="entry name" value="Peptidase_A22B_SPP"/>
</dbReference>
<feature type="transmembrane region" description="Helical" evidence="8">
    <location>
        <begin position="232"/>
        <end position="251"/>
    </location>
</feature>
<feature type="transmembrane region" description="Helical" evidence="8">
    <location>
        <begin position="91"/>
        <end position="110"/>
    </location>
</feature>
<evidence type="ECO:0000256" key="7">
    <source>
        <dbReference type="SAM" id="MobiDB-lite"/>
    </source>
</evidence>
<keyword evidence="6 8" id="KW-0472">Membrane</keyword>
<feature type="compositionally biased region" description="Basic residues" evidence="7">
    <location>
        <begin position="36"/>
        <end position="52"/>
    </location>
</feature>
<evidence type="ECO:0000256" key="2">
    <source>
        <dbReference type="ARBA" id="ARBA00006859"/>
    </source>
</evidence>
<dbReference type="PhylomeDB" id="R7QNK8"/>
<dbReference type="RefSeq" id="XP_005710376.1">
    <property type="nucleotide sequence ID" value="XM_005710319.1"/>
</dbReference>
<proteinExistence type="inferred from homology"/>
<evidence type="ECO:0000313" key="10">
    <source>
        <dbReference type="Proteomes" id="UP000012073"/>
    </source>
</evidence>
<dbReference type="AlphaFoldDB" id="R7QNK8"/>
<organism evidence="9 10">
    <name type="scientific">Chondrus crispus</name>
    <name type="common">Carrageen Irish moss</name>
    <name type="synonym">Polymorpha crispa</name>
    <dbReference type="NCBI Taxonomy" id="2769"/>
    <lineage>
        <taxon>Eukaryota</taxon>
        <taxon>Rhodophyta</taxon>
        <taxon>Florideophyceae</taxon>
        <taxon>Rhodymeniophycidae</taxon>
        <taxon>Gigartinales</taxon>
        <taxon>Gigartinaceae</taxon>
        <taxon>Chondrus</taxon>
    </lineage>
</organism>
<keyword evidence="10" id="KW-1185">Reference proteome</keyword>
<comment type="similarity">
    <text evidence="2">Belongs to the peptidase A22B family.</text>
</comment>
<accession>R7QNK8</accession>
<dbReference type="PANTHER" id="PTHR12174">
    <property type="entry name" value="SIGNAL PEPTIDE PEPTIDASE"/>
    <property type="match status" value="1"/>
</dbReference>
<feature type="transmembrane region" description="Helical" evidence="8">
    <location>
        <begin position="147"/>
        <end position="166"/>
    </location>
</feature>
<evidence type="ECO:0000256" key="6">
    <source>
        <dbReference type="ARBA" id="ARBA00023136"/>
    </source>
</evidence>
<dbReference type="GO" id="GO:0006465">
    <property type="term" value="P:signal peptide processing"/>
    <property type="evidence" value="ECO:0007669"/>
    <property type="project" value="TreeGrafter"/>
</dbReference>
<dbReference type="Proteomes" id="UP000012073">
    <property type="component" value="Unassembled WGS sequence"/>
</dbReference>
<dbReference type="Pfam" id="PF04258">
    <property type="entry name" value="Peptidase_A22B"/>
    <property type="match status" value="1"/>
</dbReference>
<feature type="compositionally biased region" description="Polar residues" evidence="7">
    <location>
        <begin position="22"/>
        <end position="33"/>
    </location>
</feature>
<evidence type="ECO:0000313" key="9">
    <source>
        <dbReference type="EMBL" id="CDF40082.1"/>
    </source>
</evidence>
<feature type="region of interest" description="Disordered" evidence="7">
    <location>
        <begin position="22"/>
        <end position="84"/>
    </location>
</feature>
<feature type="transmembrane region" description="Helical" evidence="8">
    <location>
        <begin position="375"/>
        <end position="397"/>
    </location>
</feature>
<dbReference type="GO" id="GO:0098553">
    <property type="term" value="C:lumenal side of endoplasmic reticulum membrane"/>
    <property type="evidence" value="ECO:0007669"/>
    <property type="project" value="TreeGrafter"/>
</dbReference>
<feature type="compositionally biased region" description="Pro residues" evidence="7">
    <location>
        <begin position="70"/>
        <end position="81"/>
    </location>
</feature>
<keyword evidence="3 8" id="KW-0812">Transmembrane</keyword>
<feature type="transmembrane region" description="Helical" evidence="8">
    <location>
        <begin position="403"/>
        <end position="421"/>
    </location>
</feature>